<keyword evidence="3" id="KW-0547">Nucleotide-binding</keyword>
<keyword evidence="4" id="KW-0067">ATP-binding</keyword>
<comment type="caution">
    <text evidence="6">The sequence shown here is derived from an EMBL/GenBank/DDBJ whole genome shotgun (WGS) entry which is preliminary data.</text>
</comment>
<accession>A0ABU2F6L5</accession>
<name>A0ABU2F6L5_HALAR</name>
<dbReference type="Gene3D" id="1.10.10.10">
    <property type="entry name" value="Winged helix-like DNA-binding domain superfamily/Winged helix DNA-binding domain"/>
    <property type="match status" value="1"/>
</dbReference>
<protein>
    <recommendedName>
        <fullName evidence="5">Cdc6 C-terminal domain-containing protein</fullName>
    </recommendedName>
</protein>
<evidence type="ECO:0000313" key="6">
    <source>
        <dbReference type="EMBL" id="MDS0255795.1"/>
    </source>
</evidence>
<evidence type="ECO:0000313" key="7">
    <source>
        <dbReference type="Proteomes" id="UP001248536"/>
    </source>
</evidence>
<dbReference type="CDD" id="cd08768">
    <property type="entry name" value="Cdc6_C"/>
    <property type="match status" value="1"/>
</dbReference>
<feature type="domain" description="Cdc6 C-terminal" evidence="5">
    <location>
        <begin position="2"/>
        <end position="65"/>
    </location>
</feature>
<evidence type="ECO:0000256" key="1">
    <source>
        <dbReference type="ARBA" id="ARBA00006184"/>
    </source>
</evidence>
<dbReference type="Proteomes" id="UP001248536">
    <property type="component" value="Unassembled WGS sequence"/>
</dbReference>
<sequence length="93" mass="10834">MVYQRYKELCEFQGQEPRTARRMRSFLSDFENLSLTLSEMEHRGQDSGTYRQHELNRNIATVVDALQTIISEFGAHQSIIEYLPDAGEEFATM</sequence>
<evidence type="ECO:0000259" key="5">
    <source>
        <dbReference type="Pfam" id="PF09079"/>
    </source>
</evidence>
<keyword evidence="2" id="KW-0235">DNA replication</keyword>
<reference evidence="6 7" key="1">
    <citation type="submission" date="2022-06" db="EMBL/GenBank/DDBJ databases">
        <title>Haloarcula sp. a new haloarchaeum isolate from saline soil.</title>
        <authorList>
            <person name="Strakova D."/>
            <person name="Galisteo C."/>
            <person name="Sanchez-Porro C."/>
            <person name="Ventosa A."/>
        </authorList>
    </citation>
    <scope>NUCLEOTIDE SEQUENCE [LARGE SCALE GENOMIC DNA]</scope>
    <source>
        <strain evidence="6 7">JCM 15760</strain>
    </source>
</reference>
<dbReference type="InterPro" id="IPR036390">
    <property type="entry name" value="WH_DNA-bd_sf"/>
</dbReference>
<evidence type="ECO:0000256" key="2">
    <source>
        <dbReference type="ARBA" id="ARBA00022705"/>
    </source>
</evidence>
<dbReference type="InterPro" id="IPR015163">
    <property type="entry name" value="Cdc6_C"/>
</dbReference>
<gene>
    <name evidence="6" type="ORF">NC662_19000</name>
</gene>
<dbReference type="InterPro" id="IPR036388">
    <property type="entry name" value="WH-like_DNA-bd_sf"/>
</dbReference>
<comment type="similarity">
    <text evidence="1">Belongs to the CDC6/cdc18 family.</text>
</comment>
<evidence type="ECO:0000256" key="4">
    <source>
        <dbReference type="ARBA" id="ARBA00022840"/>
    </source>
</evidence>
<keyword evidence="7" id="KW-1185">Reference proteome</keyword>
<organism evidence="6 7">
    <name type="scientific">Haloarcula argentinensis</name>
    <dbReference type="NCBI Taxonomy" id="43776"/>
    <lineage>
        <taxon>Archaea</taxon>
        <taxon>Methanobacteriati</taxon>
        <taxon>Methanobacteriota</taxon>
        <taxon>Stenosarchaea group</taxon>
        <taxon>Halobacteria</taxon>
        <taxon>Halobacteriales</taxon>
        <taxon>Haloarculaceae</taxon>
        <taxon>Haloarcula</taxon>
    </lineage>
</organism>
<proteinExistence type="inferred from homology"/>
<dbReference type="SUPFAM" id="SSF46785">
    <property type="entry name" value="Winged helix' DNA-binding domain"/>
    <property type="match status" value="1"/>
</dbReference>
<dbReference type="EMBL" id="JAMQCP010000005">
    <property type="protein sequence ID" value="MDS0255795.1"/>
    <property type="molecule type" value="Genomic_DNA"/>
</dbReference>
<evidence type="ECO:0000256" key="3">
    <source>
        <dbReference type="ARBA" id="ARBA00022741"/>
    </source>
</evidence>
<dbReference type="Pfam" id="PF09079">
    <property type="entry name" value="WHD_Cdc6"/>
    <property type="match status" value="1"/>
</dbReference>